<evidence type="ECO:0000313" key="4">
    <source>
        <dbReference type="Proteomes" id="UP000620104"/>
    </source>
</evidence>
<dbReference type="CDD" id="cd00229">
    <property type="entry name" value="SGNH_hydrolase"/>
    <property type="match status" value="1"/>
</dbReference>
<dbReference type="PANTHER" id="PTHR34407:SF1">
    <property type="entry name" value="SGNH HYDROLASE-TYPE ESTERASE DOMAIN-CONTAINING PROTEIN"/>
    <property type="match status" value="1"/>
</dbReference>
<keyword evidence="2" id="KW-0812">Transmembrane</keyword>
<organism evidence="3 4">
    <name type="scientific">Naganishia liquefaciens</name>
    <dbReference type="NCBI Taxonomy" id="104408"/>
    <lineage>
        <taxon>Eukaryota</taxon>
        <taxon>Fungi</taxon>
        <taxon>Dikarya</taxon>
        <taxon>Basidiomycota</taxon>
        <taxon>Agaricomycotina</taxon>
        <taxon>Tremellomycetes</taxon>
        <taxon>Filobasidiales</taxon>
        <taxon>Filobasidiaceae</taxon>
        <taxon>Naganishia</taxon>
    </lineage>
</organism>
<dbReference type="SUPFAM" id="SSF52266">
    <property type="entry name" value="SGNH hydrolase"/>
    <property type="match status" value="1"/>
</dbReference>
<dbReference type="OrthoDB" id="544608at2759"/>
<keyword evidence="2" id="KW-1133">Transmembrane helix</keyword>
<proteinExistence type="predicted"/>
<feature type="region of interest" description="Disordered" evidence="1">
    <location>
        <begin position="1"/>
        <end position="39"/>
    </location>
</feature>
<keyword evidence="2" id="KW-0472">Membrane</keyword>
<evidence type="ECO:0008006" key="5">
    <source>
        <dbReference type="Google" id="ProtNLM"/>
    </source>
</evidence>
<evidence type="ECO:0000256" key="1">
    <source>
        <dbReference type="SAM" id="MobiDB-lite"/>
    </source>
</evidence>
<evidence type="ECO:0000313" key="3">
    <source>
        <dbReference type="EMBL" id="GHJ88106.1"/>
    </source>
</evidence>
<comment type="caution">
    <text evidence="3">The sequence shown here is derived from an EMBL/GenBank/DDBJ whole genome shotgun (WGS) entry which is preliminary data.</text>
</comment>
<sequence length="611" mass="69250">MSSEVLLAGSDTPSYTQQPVDQHRRKRNHDSPTVDEGTQLHFEKMASQLSDWSTHGAINLPNIPTKPQSDWLRNSDGDEKGKYKSRRWSLLDSPGSSAKGRAPTRSYFTYLLFSVMIGINIYIIARSFAMDPQQKHHVLHQDDLPKERLLIQRDTRPIEAKSYDLEEYYGSRDSPMFCDLCPSGNEFCKSIGHHNLASSIVYEGSNVRLHRFLRKLQNGEPISMGVIGGSVSSGHGLTAKGHTNEREGPLNTHRRVFDYLTSKYPHPGHKFTNGAVAATGTEYFATCFAEHIPEDVDLVTVELAINDVRHVNSQVEYEMLIRGLLDLPNKPAIINMHTLGLMFDPISQGGDQHLGVSHFYDIPTVSLRSVIMPIIMDDYKAAERFYTMNYRRSEEQTWDELIDYRHISIDGHHLLANLTTLYIERQLCKMKAMSTLAAEGQDPSAHSSEWASQHKFDSVPKMMITRKYSKDNDVPALHPQCFSTISKLHPLTPLEQFGWEPWSWKDKKYLVAKVPGAKATFPFETKIGILKVFHQKSAKYGLGQVDCWVDDDIHRKKRVDSYWTYEFSLVGYTIIAQDLAPGKHLLHCEVVADTSDPGGGHEFRMTSLTAL</sequence>
<protein>
    <recommendedName>
        <fullName evidence="5">SGNH/GDSL hydrolase family protein</fullName>
    </recommendedName>
</protein>
<feature type="region of interest" description="Disordered" evidence="1">
    <location>
        <begin position="56"/>
        <end position="84"/>
    </location>
</feature>
<feature type="transmembrane region" description="Helical" evidence="2">
    <location>
        <begin position="107"/>
        <end position="125"/>
    </location>
</feature>
<keyword evidence="4" id="KW-1185">Reference proteome</keyword>
<gene>
    <name evidence="3" type="ORF">NliqN6_4508</name>
</gene>
<dbReference type="Proteomes" id="UP000620104">
    <property type="component" value="Unassembled WGS sequence"/>
</dbReference>
<feature type="compositionally biased region" description="Basic and acidic residues" evidence="1">
    <location>
        <begin position="73"/>
        <end position="82"/>
    </location>
</feature>
<name>A0A8H3YI10_9TREE</name>
<reference evidence="3" key="1">
    <citation type="submission" date="2020-07" db="EMBL/GenBank/DDBJ databases">
        <title>Draft Genome Sequence of a Deep-Sea Yeast, Naganishia (Cryptococcus) liquefaciens strain N6.</title>
        <authorList>
            <person name="Han Y.W."/>
            <person name="Kajitani R."/>
            <person name="Morimoto H."/>
            <person name="Parhat M."/>
            <person name="Tsubouchi H."/>
            <person name="Bakenova O."/>
            <person name="Ogata M."/>
            <person name="Argunhan B."/>
            <person name="Aoki R."/>
            <person name="Kajiwara S."/>
            <person name="Itoh T."/>
            <person name="Iwasaki H."/>
        </authorList>
    </citation>
    <scope>NUCLEOTIDE SEQUENCE</scope>
    <source>
        <strain evidence="3">N6</strain>
    </source>
</reference>
<feature type="compositionally biased region" description="Polar residues" evidence="1">
    <location>
        <begin position="11"/>
        <end position="20"/>
    </location>
</feature>
<dbReference type="EMBL" id="BLZA01000028">
    <property type="protein sequence ID" value="GHJ88106.1"/>
    <property type="molecule type" value="Genomic_DNA"/>
</dbReference>
<dbReference type="PANTHER" id="PTHR34407">
    <property type="entry name" value="EXPRESSED PROTEIN"/>
    <property type="match status" value="1"/>
</dbReference>
<evidence type="ECO:0000256" key="2">
    <source>
        <dbReference type="SAM" id="Phobius"/>
    </source>
</evidence>
<accession>A0A8H3YI10</accession>
<dbReference type="AlphaFoldDB" id="A0A8H3YI10"/>